<dbReference type="Proteomes" id="UP000219338">
    <property type="component" value="Unassembled WGS sequence"/>
</dbReference>
<name>A0A284S6K5_ARMOS</name>
<organism evidence="2 3">
    <name type="scientific">Armillaria ostoyae</name>
    <name type="common">Armillaria root rot fungus</name>
    <dbReference type="NCBI Taxonomy" id="47428"/>
    <lineage>
        <taxon>Eukaryota</taxon>
        <taxon>Fungi</taxon>
        <taxon>Dikarya</taxon>
        <taxon>Basidiomycota</taxon>
        <taxon>Agaricomycotina</taxon>
        <taxon>Agaricomycetes</taxon>
        <taxon>Agaricomycetidae</taxon>
        <taxon>Agaricales</taxon>
        <taxon>Marasmiineae</taxon>
        <taxon>Physalacriaceae</taxon>
        <taxon>Armillaria</taxon>
    </lineage>
</organism>
<accession>A0A284S6K5</accession>
<dbReference type="EMBL" id="FUEG01000036">
    <property type="protein sequence ID" value="SJL16631.1"/>
    <property type="molecule type" value="Genomic_DNA"/>
</dbReference>
<evidence type="ECO:0000256" key="1">
    <source>
        <dbReference type="SAM" id="MobiDB-lite"/>
    </source>
</evidence>
<feature type="region of interest" description="Disordered" evidence="1">
    <location>
        <begin position="63"/>
        <end position="82"/>
    </location>
</feature>
<reference evidence="3" key="1">
    <citation type="journal article" date="2017" name="Nat. Ecol. Evol.">
        <title>Genome expansion and lineage-specific genetic innovations in the forest pathogenic fungi Armillaria.</title>
        <authorList>
            <person name="Sipos G."/>
            <person name="Prasanna A.N."/>
            <person name="Walter M.C."/>
            <person name="O'Connor E."/>
            <person name="Balint B."/>
            <person name="Krizsan K."/>
            <person name="Kiss B."/>
            <person name="Hess J."/>
            <person name="Varga T."/>
            <person name="Slot J."/>
            <person name="Riley R."/>
            <person name="Boka B."/>
            <person name="Rigling D."/>
            <person name="Barry K."/>
            <person name="Lee J."/>
            <person name="Mihaltcheva S."/>
            <person name="LaButti K."/>
            <person name="Lipzen A."/>
            <person name="Waldron R."/>
            <person name="Moloney N.M."/>
            <person name="Sperisen C."/>
            <person name="Kredics L."/>
            <person name="Vagvoelgyi C."/>
            <person name="Patrignani A."/>
            <person name="Fitzpatrick D."/>
            <person name="Nagy I."/>
            <person name="Doyle S."/>
            <person name="Anderson J.B."/>
            <person name="Grigoriev I.V."/>
            <person name="Gueldener U."/>
            <person name="Muensterkoetter M."/>
            <person name="Nagy L.G."/>
        </authorList>
    </citation>
    <scope>NUCLEOTIDE SEQUENCE [LARGE SCALE GENOMIC DNA]</scope>
    <source>
        <strain evidence="3">C18/9</strain>
    </source>
</reference>
<sequence length="82" mass="9594">MWFEDAWPKLQYRYYRKVFILDHHCQDTFRTSLVSPLTYPVVDITALLAPLSSSLECIIMHSHERDSSQSELSSRGFGRCLL</sequence>
<protein>
    <submittedName>
        <fullName evidence="2">Uncharacterized protein</fullName>
    </submittedName>
</protein>
<evidence type="ECO:0000313" key="3">
    <source>
        <dbReference type="Proteomes" id="UP000219338"/>
    </source>
</evidence>
<proteinExistence type="predicted"/>
<dbReference type="AlphaFoldDB" id="A0A284S6K5"/>
<keyword evidence="3" id="KW-1185">Reference proteome</keyword>
<gene>
    <name evidence="2" type="ORF">ARMOST_20157</name>
</gene>
<evidence type="ECO:0000313" key="2">
    <source>
        <dbReference type="EMBL" id="SJL16631.1"/>
    </source>
</evidence>